<name>D2RRL6_HALTV</name>
<reference evidence="1 2" key="1">
    <citation type="journal article" date="2010" name="Stand. Genomic Sci.">
        <title>Complete genome sequence of Haloterrigena turkmenica type strain (4k).</title>
        <authorList>
            <person name="Saunders E."/>
            <person name="Tindall B.J."/>
            <person name="Fahnrich R."/>
            <person name="Lapidus A."/>
            <person name="Copeland A."/>
            <person name="Del Rio T.G."/>
            <person name="Lucas S."/>
            <person name="Chen F."/>
            <person name="Tice H."/>
            <person name="Cheng J.F."/>
            <person name="Han C."/>
            <person name="Detter J.C."/>
            <person name="Bruce D."/>
            <person name="Goodwin L."/>
            <person name="Chain P."/>
            <person name="Pitluck S."/>
            <person name="Pati A."/>
            <person name="Ivanova N."/>
            <person name="Mavromatis K."/>
            <person name="Chen A."/>
            <person name="Palaniappan K."/>
            <person name="Land M."/>
            <person name="Hauser L."/>
            <person name="Chang Y.J."/>
            <person name="Jeffries C.D."/>
            <person name="Brettin T."/>
            <person name="Rohde M."/>
            <person name="Goker M."/>
            <person name="Bristow J."/>
            <person name="Eisen J.A."/>
            <person name="Markowitz V."/>
            <person name="Hugenholtz P."/>
            <person name="Klenk H.P."/>
            <person name="Kyrpides N.C."/>
        </authorList>
    </citation>
    <scope>NUCLEOTIDE SEQUENCE [LARGE SCALE GENOMIC DNA]</scope>
    <source>
        <strain evidence="2">ATCC 51198 / DSM 5511 / JCM 9101 / NCIMB 13204 / VKM B-1734 / 4k</strain>
    </source>
</reference>
<dbReference type="InterPro" id="IPR032710">
    <property type="entry name" value="NTF2-like_dom_sf"/>
</dbReference>
<dbReference type="InterPro" id="IPR009959">
    <property type="entry name" value="Cyclase_SnoaL-like"/>
</dbReference>
<dbReference type="OrthoDB" id="8685at2157"/>
<dbReference type="PANTHER" id="PTHR38436">
    <property type="entry name" value="POLYKETIDE CYCLASE SNOAL-LIKE DOMAIN"/>
    <property type="match status" value="1"/>
</dbReference>
<dbReference type="eggNOG" id="arCOG06513">
    <property type="taxonomic scope" value="Archaea"/>
</dbReference>
<evidence type="ECO:0000313" key="2">
    <source>
        <dbReference type="Proteomes" id="UP000001903"/>
    </source>
</evidence>
<dbReference type="GO" id="GO:0030638">
    <property type="term" value="P:polyketide metabolic process"/>
    <property type="evidence" value="ECO:0007669"/>
    <property type="project" value="InterPro"/>
</dbReference>
<gene>
    <name evidence="1" type="ordered locus">Htur_1691</name>
</gene>
<dbReference type="EMBL" id="CP001860">
    <property type="protein sequence ID" value="ADB60576.1"/>
    <property type="molecule type" value="Genomic_DNA"/>
</dbReference>
<dbReference type="Pfam" id="PF07366">
    <property type="entry name" value="SnoaL"/>
    <property type="match status" value="1"/>
</dbReference>
<dbReference type="PANTHER" id="PTHR38436:SF1">
    <property type="entry name" value="ESTER CYCLASE"/>
    <property type="match status" value="1"/>
</dbReference>
<evidence type="ECO:0000313" key="1">
    <source>
        <dbReference type="EMBL" id="ADB60576.1"/>
    </source>
</evidence>
<dbReference type="KEGG" id="htu:Htur_1691"/>
<dbReference type="HOGENOM" id="CLU_100997_5_1_2"/>
<dbReference type="Proteomes" id="UP000001903">
    <property type="component" value="Chromosome"/>
</dbReference>
<keyword evidence="2" id="KW-1185">Reference proteome</keyword>
<accession>D2RRL6</accession>
<protein>
    <recommendedName>
        <fullName evidence="3">Ester cyclase</fullName>
    </recommendedName>
</protein>
<dbReference type="GeneID" id="8742285"/>
<dbReference type="AlphaFoldDB" id="D2RRL6"/>
<dbReference type="Gene3D" id="3.10.450.50">
    <property type="match status" value="1"/>
</dbReference>
<evidence type="ECO:0008006" key="3">
    <source>
        <dbReference type="Google" id="ProtNLM"/>
    </source>
</evidence>
<organism evidence="1 2">
    <name type="scientific">Haloterrigena turkmenica (strain ATCC 51198 / DSM 5511 / JCM 9101 / NCIMB 13204 / VKM B-1734 / 4k)</name>
    <name type="common">Halococcus turkmenicus</name>
    <dbReference type="NCBI Taxonomy" id="543526"/>
    <lineage>
        <taxon>Archaea</taxon>
        <taxon>Methanobacteriati</taxon>
        <taxon>Methanobacteriota</taxon>
        <taxon>Stenosarchaea group</taxon>
        <taxon>Halobacteria</taxon>
        <taxon>Halobacteriales</taxon>
        <taxon>Natrialbaceae</taxon>
        <taxon>Haloterrigena</taxon>
    </lineage>
</organism>
<dbReference type="SUPFAM" id="SSF54427">
    <property type="entry name" value="NTF2-like"/>
    <property type="match status" value="1"/>
</dbReference>
<dbReference type="RefSeq" id="WP_012942872.1">
    <property type="nucleotide sequence ID" value="NC_013743.1"/>
</dbReference>
<sequence>MAETTSDPKGLAEEYAAIWNEQEFSRLSNVVADSFTFTSPTSGTIEGREDFEAYARETVAAFPDFEITVHEMLAGEDLVMAEGTLSGTHEGEFDGISPTHETFEIRDMARFVVEDGKLQEERAFFDRQELFDQLRLLEE</sequence>
<proteinExistence type="predicted"/>